<evidence type="ECO:0008006" key="3">
    <source>
        <dbReference type="Google" id="ProtNLM"/>
    </source>
</evidence>
<dbReference type="EMBL" id="CP092751">
    <property type="protein sequence ID" value="USP93654.1"/>
    <property type="molecule type" value="Genomic_DNA"/>
</dbReference>
<evidence type="ECO:0000313" key="2">
    <source>
        <dbReference type="Proteomes" id="UP001057348"/>
    </source>
</evidence>
<proteinExistence type="predicted"/>
<gene>
    <name evidence="1" type="ORF">MKF32_10060</name>
</gene>
<keyword evidence="2" id="KW-1185">Reference proteome</keyword>
<reference evidence="1" key="1">
    <citation type="submission" date="2022-02" db="EMBL/GenBank/DDBJ databases">
        <title>Draft Genome Sequence of Bacillus vallismortis Strain BL01, Isolated from Artemisia lerchiana Web. Roots.</title>
        <authorList>
            <person name="Chebotar V.K."/>
            <person name="Gancheva M.S."/>
            <person name="Chizhevskaya E.P."/>
            <person name="Komarova O.V."/>
            <person name="Baganova M.E."/>
            <person name="Zaplatkin A.N."/>
            <person name="Pishchik V.N."/>
        </authorList>
    </citation>
    <scope>NUCLEOTIDE SEQUENCE</scope>
    <source>
        <strain evidence="1">BL01</strain>
    </source>
</reference>
<sequence length="97" mass="11133">MDVFLGIGIALAGYFIGEGLKQMNHPKAYEKSDTLLIKERDIYYYIGYFLGITTAEAKQLAGDTKDLPYIEVNGKRYVQKHLLKDWTFTLVEKHQGE</sequence>
<evidence type="ECO:0000313" key="1">
    <source>
        <dbReference type="EMBL" id="USP93654.1"/>
    </source>
</evidence>
<dbReference type="RefSeq" id="WP_087991892.1">
    <property type="nucleotide sequence ID" value="NZ_CP092751.1"/>
</dbReference>
<name>A0ABY4XTQ9_BACVA</name>
<organism evidence="1 2">
    <name type="scientific">Bacillus vallismortis</name>
    <dbReference type="NCBI Taxonomy" id="72361"/>
    <lineage>
        <taxon>Bacteria</taxon>
        <taxon>Bacillati</taxon>
        <taxon>Bacillota</taxon>
        <taxon>Bacilli</taxon>
        <taxon>Bacillales</taxon>
        <taxon>Bacillaceae</taxon>
        <taxon>Bacillus</taxon>
    </lineage>
</organism>
<accession>A0ABY4XTQ9</accession>
<protein>
    <recommendedName>
        <fullName evidence="3">DNA-binding protein</fullName>
    </recommendedName>
</protein>
<dbReference type="Proteomes" id="UP001057348">
    <property type="component" value="Chromosome"/>
</dbReference>